<evidence type="ECO:0000313" key="1">
    <source>
        <dbReference type="EMBL" id="CAG7620771.1"/>
    </source>
</evidence>
<organism evidence="1 2">
    <name type="scientific">Paenibacillus solanacearum</name>
    <dbReference type="NCBI Taxonomy" id="2048548"/>
    <lineage>
        <taxon>Bacteria</taxon>
        <taxon>Bacillati</taxon>
        <taxon>Bacillota</taxon>
        <taxon>Bacilli</taxon>
        <taxon>Bacillales</taxon>
        <taxon>Paenibacillaceae</taxon>
        <taxon>Paenibacillus</taxon>
    </lineage>
</organism>
<dbReference type="EMBL" id="CAJVAS010000008">
    <property type="protein sequence ID" value="CAG7620771.1"/>
    <property type="molecule type" value="Genomic_DNA"/>
</dbReference>
<dbReference type="RefSeq" id="WP_218092083.1">
    <property type="nucleotide sequence ID" value="NZ_CAJVAS010000008.1"/>
</dbReference>
<evidence type="ECO:0000313" key="2">
    <source>
        <dbReference type="Proteomes" id="UP000693672"/>
    </source>
</evidence>
<sequence>MIEPPGIEPTIQIDPTFDYYKDRSAESVAMELELAGYRNVRYFVTDETRVKGRLVSALRERGMSVWAMVLGNGSYTTGHLPADWKEWQMTLLRPVQDGYFRFTPFSHRYVTWKKSACAELVRRYPFTGFEVAEPYFPEWNGLSSGVYGDVGPYARAAFKRFSGGEMPEFRYSASPSYYKKDRARYLLWIEFRVQAVNGFLHELINGPGGVRDARPDIAIATWSLAVDAGREPVDAVREYQGIDAAEMIRLVRPDLHVLQTHWPDWMRAKLPPDYVKRYDPFIRQIRASHRNIPIGVQTDIGSLRPMRRSRDWLKRFASAAEQSGCRMWTAYEYSIDLPMYTEPPVPLLARRLDRERLLLAFSKRVDAASALEPGHYRLAGAGIGAEVQPVPLALDACSVDGHVVVLSSASWPAQAFELDISGVRDTPERWLLKGKRANVTPAGTRISVPAAE</sequence>
<name>A0A916K029_9BACL</name>
<comment type="caution">
    <text evidence="1">The sequence shown here is derived from an EMBL/GenBank/DDBJ whole genome shotgun (WGS) entry which is preliminary data.</text>
</comment>
<keyword evidence="2" id="KW-1185">Reference proteome</keyword>
<protein>
    <recommendedName>
        <fullName evidence="3">N-acyl-D-glucosamine 2-epimerase</fullName>
    </recommendedName>
</protein>
<dbReference type="AlphaFoldDB" id="A0A916K029"/>
<reference evidence="1" key="1">
    <citation type="submission" date="2021-06" db="EMBL/GenBank/DDBJ databases">
        <authorList>
            <person name="Criscuolo A."/>
        </authorList>
    </citation>
    <scope>NUCLEOTIDE SEQUENCE</scope>
    <source>
        <strain evidence="1">CIP111600</strain>
    </source>
</reference>
<dbReference type="Proteomes" id="UP000693672">
    <property type="component" value="Unassembled WGS sequence"/>
</dbReference>
<gene>
    <name evidence="1" type="ORF">PAESOLCIP111_02296</name>
</gene>
<evidence type="ECO:0008006" key="3">
    <source>
        <dbReference type="Google" id="ProtNLM"/>
    </source>
</evidence>
<proteinExistence type="predicted"/>
<accession>A0A916K029</accession>